<dbReference type="GO" id="GO:0004523">
    <property type="term" value="F:RNA-DNA hybrid ribonuclease activity"/>
    <property type="evidence" value="ECO:0007669"/>
    <property type="project" value="InterPro"/>
</dbReference>
<dbReference type="InterPro" id="IPR002156">
    <property type="entry name" value="RNaseH_domain"/>
</dbReference>
<dbReference type="PANTHER" id="PTHR47074:SF73">
    <property type="entry name" value="OS04G0448401 PROTEIN"/>
    <property type="match status" value="1"/>
</dbReference>
<sequence length="287" mass="31541">MKATSNAGRSSRREEEKEWTSLWGVTVPSKIRVFLWRLARSSLPSKDVLHHRNMADNSSCSICGATDSWKHSLLECNMSKSVWALEKDEITELLSETHEHDAKGWLLSVMKNLAHDDLVRVATRPQRGEKIVVQGRPRWIPPPAGMMKINVDAALSKNSGIASAAAVARDIAGNFLGASALVTDGITNPETMEAIACREGMALASDLALQSFRLACDNSNVIRSIKDIGMGIYGHIVQEIKERAGGFRSTEFVHAHNLARGSIYANVGRHVWFMAPPDGVCITRIIE</sequence>
<evidence type="ECO:0000313" key="3">
    <source>
        <dbReference type="EMBL" id="TVU33601.1"/>
    </source>
</evidence>
<accession>A0A5J9VDS8</accession>
<dbReference type="Pfam" id="PF13966">
    <property type="entry name" value="zf-RVT"/>
    <property type="match status" value="1"/>
</dbReference>
<organism evidence="3 4">
    <name type="scientific">Eragrostis curvula</name>
    <name type="common">weeping love grass</name>
    <dbReference type="NCBI Taxonomy" id="38414"/>
    <lineage>
        <taxon>Eukaryota</taxon>
        <taxon>Viridiplantae</taxon>
        <taxon>Streptophyta</taxon>
        <taxon>Embryophyta</taxon>
        <taxon>Tracheophyta</taxon>
        <taxon>Spermatophyta</taxon>
        <taxon>Magnoliopsida</taxon>
        <taxon>Liliopsida</taxon>
        <taxon>Poales</taxon>
        <taxon>Poaceae</taxon>
        <taxon>PACMAD clade</taxon>
        <taxon>Chloridoideae</taxon>
        <taxon>Eragrostideae</taxon>
        <taxon>Eragrostidinae</taxon>
        <taxon>Eragrostis</taxon>
    </lineage>
</organism>
<evidence type="ECO:0000259" key="1">
    <source>
        <dbReference type="Pfam" id="PF13456"/>
    </source>
</evidence>
<evidence type="ECO:0000259" key="2">
    <source>
        <dbReference type="Pfam" id="PF13966"/>
    </source>
</evidence>
<dbReference type="Proteomes" id="UP000324897">
    <property type="component" value="Chromosome 1"/>
</dbReference>
<dbReference type="Gramene" id="TVU33601">
    <property type="protein sequence ID" value="TVU33601"/>
    <property type="gene ID" value="EJB05_25426"/>
</dbReference>
<dbReference type="OrthoDB" id="686025at2759"/>
<feature type="domain" description="Reverse transcriptase zinc-binding" evidence="2">
    <location>
        <begin position="11"/>
        <end position="83"/>
    </location>
</feature>
<evidence type="ECO:0000313" key="4">
    <source>
        <dbReference type="Proteomes" id="UP000324897"/>
    </source>
</evidence>
<feature type="domain" description="RNase H type-1" evidence="1">
    <location>
        <begin position="150"/>
        <end position="255"/>
    </location>
</feature>
<feature type="non-terminal residue" evidence="3">
    <location>
        <position position="1"/>
    </location>
</feature>
<proteinExistence type="predicted"/>
<protein>
    <recommendedName>
        <fullName evidence="5">Reverse transcriptase zinc-binding domain-containing protein</fullName>
    </recommendedName>
</protein>
<comment type="caution">
    <text evidence="3">The sequence shown here is derived from an EMBL/GenBank/DDBJ whole genome shotgun (WGS) entry which is preliminary data.</text>
</comment>
<reference evidence="3 4" key="1">
    <citation type="journal article" date="2019" name="Sci. Rep.">
        <title>A high-quality genome of Eragrostis curvula grass provides insights into Poaceae evolution and supports new strategies to enhance forage quality.</title>
        <authorList>
            <person name="Carballo J."/>
            <person name="Santos B.A.C.M."/>
            <person name="Zappacosta D."/>
            <person name="Garbus I."/>
            <person name="Selva J.P."/>
            <person name="Gallo C.A."/>
            <person name="Diaz A."/>
            <person name="Albertini E."/>
            <person name="Caccamo M."/>
            <person name="Echenique V."/>
        </authorList>
    </citation>
    <scope>NUCLEOTIDE SEQUENCE [LARGE SCALE GENOMIC DNA]</scope>
    <source>
        <strain evidence="4">cv. Victoria</strain>
        <tissue evidence="3">Leaf</tissue>
    </source>
</reference>
<dbReference type="InterPro" id="IPR052929">
    <property type="entry name" value="RNase_H-like_EbsB-rel"/>
</dbReference>
<evidence type="ECO:0008006" key="5">
    <source>
        <dbReference type="Google" id="ProtNLM"/>
    </source>
</evidence>
<dbReference type="InterPro" id="IPR026960">
    <property type="entry name" value="RVT-Znf"/>
</dbReference>
<dbReference type="SUPFAM" id="SSF53098">
    <property type="entry name" value="Ribonuclease H-like"/>
    <property type="match status" value="1"/>
</dbReference>
<dbReference type="InterPro" id="IPR012337">
    <property type="entry name" value="RNaseH-like_sf"/>
</dbReference>
<dbReference type="Gene3D" id="3.30.420.10">
    <property type="entry name" value="Ribonuclease H-like superfamily/Ribonuclease H"/>
    <property type="match status" value="1"/>
</dbReference>
<gene>
    <name evidence="3" type="ORF">EJB05_25426</name>
</gene>
<keyword evidence="4" id="KW-1185">Reference proteome</keyword>
<dbReference type="EMBL" id="RWGY01000011">
    <property type="protein sequence ID" value="TVU33601.1"/>
    <property type="molecule type" value="Genomic_DNA"/>
</dbReference>
<dbReference type="Pfam" id="PF13456">
    <property type="entry name" value="RVT_3"/>
    <property type="match status" value="1"/>
</dbReference>
<dbReference type="GO" id="GO:0003676">
    <property type="term" value="F:nucleic acid binding"/>
    <property type="evidence" value="ECO:0007669"/>
    <property type="project" value="InterPro"/>
</dbReference>
<dbReference type="InterPro" id="IPR044730">
    <property type="entry name" value="RNase_H-like_dom_plant"/>
</dbReference>
<dbReference type="AlphaFoldDB" id="A0A5J9VDS8"/>
<dbReference type="CDD" id="cd06222">
    <property type="entry name" value="RNase_H_like"/>
    <property type="match status" value="1"/>
</dbReference>
<name>A0A5J9VDS8_9POAL</name>
<dbReference type="InterPro" id="IPR036397">
    <property type="entry name" value="RNaseH_sf"/>
</dbReference>
<dbReference type="PANTHER" id="PTHR47074">
    <property type="entry name" value="BNAC02G40300D PROTEIN"/>
    <property type="match status" value="1"/>
</dbReference>